<reference evidence="3" key="1">
    <citation type="journal article" date="2017" name="Nat. Commun.">
        <title>The North American bullfrog draft genome provides insight into hormonal regulation of long noncoding RNA.</title>
        <authorList>
            <person name="Hammond S.A."/>
            <person name="Warren R.L."/>
            <person name="Vandervalk B.P."/>
            <person name="Kucuk E."/>
            <person name="Khan H."/>
            <person name="Gibb E.A."/>
            <person name="Pandoh P."/>
            <person name="Kirk H."/>
            <person name="Zhao Y."/>
            <person name="Jones M."/>
            <person name="Mungall A.J."/>
            <person name="Coope R."/>
            <person name="Pleasance S."/>
            <person name="Moore R.A."/>
            <person name="Holt R.A."/>
            <person name="Round J.M."/>
            <person name="Ohora S."/>
            <person name="Walle B.V."/>
            <person name="Veldhoen N."/>
            <person name="Helbing C.C."/>
            <person name="Birol I."/>
        </authorList>
    </citation>
    <scope>NUCLEOTIDE SEQUENCE [LARGE SCALE GENOMIC DNA]</scope>
</reference>
<dbReference type="AlphaFoldDB" id="A0A2G9RRZ4"/>
<feature type="region of interest" description="Disordered" evidence="1">
    <location>
        <begin position="41"/>
        <end position="73"/>
    </location>
</feature>
<dbReference type="OrthoDB" id="19923at2759"/>
<protein>
    <submittedName>
        <fullName evidence="2">Uncharacterized protein</fullName>
    </submittedName>
</protein>
<sequence length="160" mass="17831">MSILPASLMTIDIHCLGGQCVHNNDCLFSLPIEDVDFGVTEESPACPPEASTPQISSTLPKMESANLPSSPTSLSSTINTETFCTLRVWAACKFSKKCWPNSGTQRQQVLRIKEDTLEANGYKDELAEFRLWNQLDVNLRNVFLSFEDSNLQLLNVALYK</sequence>
<dbReference type="Proteomes" id="UP000228934">
    <property type="component" value="Unassembled WGS sequence"/>
</dbReference>
<dbReference type="EMBL" id="KV935752">
    <property type="protein sequence ID" value="PIO30650.1"/>
    <property type="molecule type" value="Genomic_DNA"/>
</dbReference>
<keyword evidence="3" id="KW-1185">Reference proteome</keyword>
<gene>
    <name evidence="2" type="ORF">AB205_0204910</name>
</gene>
<evidence type="ECO:0000313" key="3">
    <source>
        <dbReference type="Proteomes" id="UP000228934"/>
    </source>
</evidence>
<evidence type="ECO:0000313" key="2">
    <source>
        <dbReference type="EMBL" id="PIO30650.1"/>
    </source>
</evidence>
<name>A0A2G9RRZ4_AQUCT</name>
<proteinExistence type="predicted"/>
<evidence type="ECO:0000256" key="1">
    <source>
        <dbReference type="SAM" id="MobiDB-lite"/>
    </source>
</evidence>
<accession>A0A2G9RRZ4</accession>
<organism evidence="2 3">
    <name type="scientific">Aquarana catesbeiana</name>
    <name type="common">American bullfrog</name>
    <name type="synonym">Rana catesbeiana</name>
    <dbReference type="NCBI Taxonomy" id="8400"/>
    <lineage>
        <taxon>Eukaryota</taxon>
        <taxon>Metazoa</taxon>
        <taxon>Chordata</taxon>
        <taxon>Craniata</taxon>
        <taxon>Vertebrata</taxon>
        <taxon>Euteleostomi</taxon>
        <taxon>Amphibia</taxon>
        <taxon>Batrachia</taxon>
        <taxon>Anura</taxon>
        <taxon>Neobatrachia</taxon>
        <taxon>Ranoidea</taxon>
        <taxon>Ranidae</taxon>
        <taxon>Aquarana</taxon>
    </lineage>
</organism>